<dbReference type="Proteomes" id="UP000053429">
    <property type="component" value="Unassembled WGS sequence"/>
</dbReference>
<sequence>MVGSVGDVVPGSGTAGDVTGLVGTVGPGPIEMGVVLTPDGAVMSGCLKSVGFGWSKLPTGLPRGDVMIVGETWFSVRVSAEY</sequence>
<evidence type="ECO:0000313" key="2">
    <source>
        <dbReference type="Proteomes" id="UP000053429"/>
    </source>
</evidence>
<name>A0A101U7I5_9ACTN</name>
<keyword evidence="2" id="KW-1185">Reference proteome</keyword>
<dbReference type="EMBL" id="LMWY01000004">
    <property type="protein sequence ID" value="KUO05514.1"/>
    <property type="molecule type" value="Genomic_DNA"/>
</dbReference>
<accession>A0A101U7I5</accession>
<protein>
    <submittedName>
        <fullName evidence="1">Uncharacterized protein</fullName>
    </submittedName>
</protein>
<evidence type="ECO:0000313" key="1">
    <source>
        <dbReference type="EMBL" id="KUO05514.1"/>
    </source>
</evidence>
<proteinExistence type="predicted"/>
<comment type="caution">
    <text evidence="1">The sequence shown here is derived from an EMBL/GenBank/DDBJ whole genome shotgun (WGS) entry which is preliminary data.</text>
</comment>
<reference evidence="1 2" key="1">
    <citation type="submission" date="2015-10" db="EMBL/GenBank/DDBJ databases">
        <title>Draft genome sequence of Streptomyces caeruleatus NRRL B-24802, type strain for the species Streptomyces caeruleatus.</title>
        <authorList>
            <person name="Ruckert C."/>
            <person name="Winkler A."/>
            <person name="Kalinowski J."/>
            <person name="Kampfer P."/>
            <person name="Glaeser S."/>
        </authorList>
    </citation>
    <scope>NUCLEOTIDE SEQUENCE [LARGE SCALE GENOMIC DNA]</scope>
    <source>
        <strain evidence="1 2">NRRL B-24802</strain>
    </source>
</reference>
<gene>
    <name evidence="1" type="ORF">AQJ67_05020</name>
</gene>
<organism evidence="1 2">
    <name type="scientific">Streptomyces caeruleatus</name>
    <dbReference type="NCBI Taxonomy" id="661399"/>
    <lineage>
        <taxon>Bacteria</taxon>
        <taxon>Bacillati</taxon>
        <taxon>Actinomycetota</taxon>
        <taxon>Actinomycetes</taxon>
        <taxon>Kitasatosporales</taxon>
        <taxon>Streptomycetaceae</taxon>
        <taxon>Streptomyces</taxon>
    </lineage>
</organism>
<dbReference type="AlphaFoldDB" id="A0A101U7I5"/>
<dbReference type="STRING" id="661399.AQJ67_05020"/>